<evidence type="ECO:0000256" key="1">
    <source>
        <dbReference type="RuleBase" id="RU362114"/>
    </source>
</evidence>
<evidence type="ECO:0000259" key="2">
    <source>
        <dbReference type="PROSITE" id="PS51059"/>
    </source>
</evidence>
<dbReference type="PROSITE" id="PS51059">
    <property type="entry name" value="PARP_CATALYTIC"/>
    <property type="match status" value="1"/>
</dbReference>
<accession>A0A1I8GF16</accession>
<sequence length="392" mass="45034">SRSLYEVQCESVASELHLEHLRHARPTTRVKRVPITAANKKTVAEYHRIRDRVVRYVKPEHNTNVNILRIERICNPVLDQRLYRAFDQLHKKDCFPELLIHGTRSKFAENIISNGFNIGKQGMFGAGIYFATDSSKSIQYASDNKVKTLLLCEVLLGKTLICTSAQTNLNLQTVQNQGYDSVRGRGELKRTEIKENDENTAQEYFKVLDRVGRYIRDEHNFRVEILSIEKVENPVLDRRLREVSQRMHGRSRRPELLIHGTRSRFVEQMIRDGFSYQRKGLFGQGFYFYTDSTKAARGCGRDATKCLLLCDVQLGNSMAMESADRSLNLSRVESAGFDSVYGVRGTKESGGVFNDEYVVFRTEQIAPMYLVRFREVSKCTAHIFVCSTYARS</sequence>
<dbReference type="SUPFAM" id="SSF56399">
    <property type="entry name" value="ADP-ribosylation"/>
    <property type="match status" value="2"/>
</dbReference>
<dbReference type="PANTHER" id="PTHR45740">
    <property type="entry name" value="POLY [ADP-RIBOSE] POLYMERASE"/>
    <property type="match status" value="1"/>
</dbReference>
<dbReference type="GO" id="GO:0003950">
    <property type="term" value="F:NAD+ poly-ADP-ribosyltransferase activity"/>
    <property type="evidence" value="ECO:0007669"/>
    <property type="project" value="UniProtKB-UniRule"/>
</dbReference>
<dbReference type="GO" id="GO:0005634">
    <property type="term" value="C:nucleus"/>
    <property type="evidence" value="ECO:0007669"/>
    <property type="project" value="TreeGrafter"/>
</dbReference>
<keyword evidence="1" id="KW-0808">Transferase</keyword>
<evidence type="ECO:0000313" key="4">
    <source>
        <dbReference type="WBParaSite" id="maker-uti_cns_0001812-snap-gene-0.25-mRNA-1"/>
    </source>
</evidence>
<keyword evidence="3" id="KW-1185">Reference proteome</keyword>
<reference evidence="4" key="1">
    <citation type="submission" date="2016-11" db="UniProtKB">
        <authorList>
            <consortium name="WormBaseParasite"/>
        </authorList>
    </citation>
    <scope>IDENTIFICATION</scope>
</reference>
<dbReference type="Pfam" id="PF00644">
    <property type="entry name" value="PARP"/>
    <property type="match status" value="2"/>
</dbReference>
<dbReference type="EC" id="2.4.2.-" evidence="1"/>
<dbReference type="WBParaSite" id="maker-uti_cns_0001812-snap-gene-0.25-mRNA-1">
    <property type="protein sequence ID" value="maker-uti_cns_0001812-snap-gene-0.25-mRNA-1"/>
    <property type="gene ID" value="maker-uti_cns_0001812-snap-gene-0.25"/>
</dbReference>
<name>A0A1I8GF16_9PLAT</name>
<dbReference type="GO" id="GO:1990404">
    <property type="term" value="F:NAD+-protein mono-ADP-ribosyltransferase activity"/>
    <property type="evidence" value="ECO:0007669"/>
    <property type="project" value="TreeGrafter"/>
</dbReference>
<dbReference type="PANTHER" id="PTHR45740:SF2">
    <property type="entry name" value="POLY [ADP-RIBOSE] POLYMERASE"/>
    <property type="match status" value="1"/>
</dbReference>
<evidence type="ECO:0000313" key="3">
    <source>
        <dbReference type="Proteomes" id="UP000095280"/>
    </source>
</evidence>
<dbReference type="InterPro" id="IPR051712">
    <property type="entry name" value="ARTD-AVP"/>
</dbReference>
<dbReference type="Proteomes" id="UP000095280">
    <property type="component" value="Unplaced"/>
</dbReference>
<proteinExistence type="predicted"/>
<organism evidence="3 4">
    <name type="scientific">Macrostomum lignano</name>
    <dbReference type="NCBI Taxonomy" id="282301"/>
    <lineage>
        <taxon>Eukaryota</taxon>
        <taxon>Metazoa</taxon>
        <taxon>Spiralia</taxon>
        <taxon>Lophotrochozoa</taxon>
        <taxon>Platyhelminthes</taxon>
        <taxon>Rhabditophora</taxon>
        <taxon>Macrostomorpha</taxon>
        <taxon>Macrostomida</taxon>
        <taxon>Macrostomidae</taxon>
        <taxon>Macrostomum</taxon>
    </lineage>
</organism>
<dbReference type="Gene3D" id="3.90.228.10">
    <property type="match status" value="2"/>
</dbReference>
<feature type="domain" description="PARP catalytic" evidence="2">
    <location>
        <begin position="180"/>
        <end position="382"/>
    </location>
</feature>
<dbReference type="InterPro" id="IPR012317">
    <property type="entry name" value="Poly(ADP-ribose)pol_cat_dom"/>
</dbReference>
<protein>
    <recommendedName>
        <fullName evidence="1">Poly [ADP-ribose] polymerase</fullName>
        <shortName evidence="1">PARP</shortName>
        <ecNumber evidence="1">2.4.2.-</ecNumber>
    </recommendedName>
</protein>
<keyword evidence="1" id="KW-0328">Glycosyltransferase</keyword>
<keyword evidence="1" id="KW-0520">NAD</keyword>
<dbReference type="AlphaFoldDB" id="A0A1I8GF16"/>